<evidence type="ECO:0000313" key="2">
    <source>
        <dbReference type="Proteomes" id="UP001499882"/>
    </source>
</evidence>
<gene>
    <name evidence="1" type="ORF">GCM10023350_21710</name>
</gene>
<accession>A0ABP8YTA3</accession>
<protein>
    <submittedName>
        <fullName evidence="1">Uncharacterized protein</fullName>
    </submittedName>
</protein>
<dbReference type="Proteomes" id="UP001499882">
    <property type="component" value="Unassembled WGS sequence"/>
</dbReference>
<dbReference type="EMBL" id="BAABKN010000014">
    <property type="protein sequence ID" value="GAA4737368.1"/>
    <property type="molecule type" value="Genomic_DNA"/>
</dbReference>
<sequence length="329" mass="36760">MPTPLPEIDEALHDVLVTLVRERGPLGLRTLTRQARLTAGRGSLDEVAVAAVVDRATLLVEHPDGQVAYLGDVLDGIVLTHRVRGSLRDRADLWLGHGVQPFLAMACHTPLPLVTGGEARLAETEDPVLLGPDGWLPTAEHGDLIALHWRGGRLAVRIVDPDELAGPVEEDVVRRLLSERCRTERWWTGDDEDWVRNALLLEALGRARLEDPDLLSTPHAPLGQILYDPLSRDPGAHWRDTAALRQLESVSFYVEGMPVSLDRELRRRAKQYGMTLDQFIVALLGHLAWRTPFAEDLEPWDDWWPEDRDRRPAAVTPLRLADGHPDHTG</sequence>
<organism evidence="1 2">
    <name type="scientific">Nocardioides endophyticus</name>
    <dbReference type="NCBI Taxonomy" id="1353775"/>
    <lineage>
        <taxon>Bacteria</taxon>
        <taxon>Bacillati</taxon>
        <taxon>Actinomycetota</taxon>
        <taxon>Actinomycetes</taxon>
        <taxon>Propionibacteriales</taxon>
        <taxon>Nocardioidaceae</taxon>
        <taxon>Nocardioides</taxon>
    </lineage>
</organism>
<evidence type="ECO:0000313" key="1">
    <source>
        <dbReference type="EMBL" id="GAA4737368.1"/>
    </source>
</evidence>
<comment type="caution">
    <text evidence="1">The sequence shown here is derived from an EMBL/GenBank/DDBJ whole genome shotgun (WGS) entry which is preliminary data.</text>
</comment>
<dbReference type="RefSeq" id="WP_345526794.1">
    <property type="nucleotide sequence ID" value="NZ_BAABKN010000014.1"/>
</dbReference>
<proteinExistence type="predicted"/>
<name>A0ABP8YTA3_9ACTN</name>
<reference evidence="2" key="1">
    <citation type="journal article" date="2019" name="Int. J. Syst. Evol. Microbiol.">
        <title>The Global Catalogue of Microorganisms (GCM) 10K type strain sequencing project: providing services to taxonomists for standard genome sequencing and annotation.</title>
        <authorList>
            <consortium name="The Broad Institute Genomics Platform"/>
            <consortium name="The Broad Institute Genome Sequencing Center for Infectious Disease"/>
            <person name="Wu L."/>
            <person name="Ma J."/>
        </authorList>
    </citation>
    <scope>NUCLEOTIDE SEQUENCE [LARGE SCALE GENOMIC DNA]</scope>
    <source>
        <strain evidence="2">JCM 18532</strain>
    </source>
</reference>
<keyword evidence="2" id="KW-1185">Reference proteome</keyword>